<keyword evidence="3" id="KW-0503">Monooxygenase</keyword>
<dbReference type="Proteomes" id="UP000008207">
    <property type="component" value="Chromosome"/>
</dbReference>
<proteinExistence type="predicted"/>
<dbReference type="EMBL" id="CP001349">
    <property type="protein sequence ID" value="ACL60233.1"/>
    <property type="molecule type" value="Genomic_DNA"/>
</dbReference>
<evidence type="ECO:0000313" key="3">
    <source>
        <dbReference type="EMBL" id="ACL60233.1"/>
    </source>
</evidence>
<dbReference type="Pfam" id="PF01494">
    <property type="entry name" value="FAD_binding_3"/>
    <property type="match status" value="1"/>
</dbReference>
<dbReference type="KEGG" id="mno:Mnod_5388"/>
<dbReference type="InterPro" id="IPR036188">
    <property type="entry name" value="FAD/NAD-bd_sf"/>
</dbReference>
<dbReference type="STRING" id="460265.Mnod_5388"/>
<gene>
    <name evidence="3" type="ordered locus">Mnod_5388</name>
</gene>
<accession>B8IMP0</accession>
<dbReference type="HOGENOM" id="CLU_723224_0_0_5"/>
<feature type="region of interest" description="Disordered" evidence="1">
    <location>
        <begin position="366"/>
        <end position="389"/>
    </location>
</feature>
<feature type="domain" description="FAD-binding" evidence="2">
    <location>
        <begin position="8"/>
        <end position="290"/>
    </location>
</feature>
<organism evidence="3 4">
    <name type="scientific">Methylobacterium nodulans (strain LMG 21967 / CNCM I-2342 / ORS 2060)</name>
    <dbReference type="NCBI Taxonomy" id="460265"/>
    <lineage>
        <taxon>Bacteria</taxon>
        <taxon>Pseudomonadati</taxon>
        <taxon>Pseudomonadota</taxon>
        <taxon>Alphaproteobacteria</taxon>
        <taxon>Hyphomicrobiales</taxon>
        <taxon>Methylobacteriaceae</taxon>
        <taxon>Methylobacterium</taxon>
    </lineage>
</organism>
<dbReference type="InterPro" id="IPR002938">
    <property type="entry name" value="FAD-bd"/>
</dbReference>
<dbReference type="AlphaFoldDB" id="B8IMP0"/>
<dbReference type="Gene3D" id="3.30.9.10">
    <property type="entry name" value="D-Amino Acid Oxidase, subunit A, domain 2"/>
    <property type="match status" value="1"/>
</dbReference>
<evidence type="ECO:0000313" key="4">
    <source>
        <dbReference type="Proteomes" id="UP000008207"/>
    </source>
</evidence>
<evidence type="ECO:0000256" key="1">
    <source>
        <dbReference type="SAM" id="MobiDB-lite"/>
    </source>
</evidence>
<evidence type="ECO:0000259" key="2">
    <source>
        <dbReference type="Pfam" id="PF01494"/>
    </source>
</evidence>
<keyword evidence="3" id="KW-0560">Oxidoreductase</keyword>
<dbReference type="GO" id="GO:0004497">
    <property type="term" value="F:monooxygenase activity"/>
    <property type="evidence" value="ECO:0007669"/>
    <property type="project" value="UniProtKB-KW"/>
</dbReference>
<sequence>MSARRPRCLHRAGWDVILLDTQAVHPHEFRAEKLGVPQMDLFDRLGAGASARAVATPVDAIDVVRFGRIVERERRREYGFTYTNLINRLRADLPEGLALTIGRVAEIRPDAERSRVTLTDGRVIAARLVVVSTGLGDLVRRKAGIGRTLISERHSLSIGFDLRAPCSAYPFEALTYYTEGFGERVAYLTLFPIGPVMRGNLFVYREPGEAWTRAFRADPETQLATLMPHLRRLCGDLSIAGPVEIRPMDLVRAENPARDGLVLVGDACLTTCPIPGTGIGRVLTDVDRLCAAYAPRWLAGPRITREDVAAFYADPVKVASDADSLRASLYARAIATEDGAAWRIRRLHNRVGRHLLHWLYGVRGSGRQGRPPHEEWFDKAAQDRASSAD</sequence>
<reference evidence="3 4" key="1">
    <citation type="submission" date="2009-01" db="EMBL/GenBank/DDBJ databases">
        <title>Complete sequence of chromosome of Methylobacterium nodulans ORS 2060.</title>
        <authorList>
            <consortium name="US DOE Joint Genome Institute"/>
            <person name="Lucas S."/>
            <person name="Copeland A."/>
            <person name="Lapidus A."/>
            <person name="Glavina del Rio T."/>
            <person name="Dalin E."/>
            <person name="Tice H."/>
            <person name="Bruce D."/>
            <person name="Goodwin L."/>
            <person name="Pitluck S."/>
            <person name="Sims D."/>
            <person name="Brettin T."/>
            <person name="Detter J.C."/>
            <person name="Han C."/>
            <person name="Larimer F."/>
            <person name="Land M."/>
            <person name="Hauser L."/>
            <person name="Kyrpides N."/>
            <person name="Ivanova N."/>
            <person name="Marx C.J."/>
            <person name="Richardson P."/>
        </authorList>
    </citation>
    <scope>NUCLEOTIDE SEQUENCE [LARGE SCALE GENOMIC DNA]</scope>
    <source>
        <strain evidence="4">LMG 21967 / CNCM I-2342 / ORS 2060</strain>
    </source>
</reference>
<protein>
    <submittedName>
        <fullName evidence="3">Monooxygenase FAD-binding</fullName>
    </submittedName>
</protein>
<keyword evidence="4" id="KW-1185">Reference proteome</keyword>
<dbReference type="Gene3D" id="3.50.50.60">
    <property type="entry name" value="FAD/NAD(P)-binding domain"/>
    <property type="match status" value="1"/>
</dbReference>
<name>B8IMP0_METNO</name>
<dbReference type="GO" id="GO:0071949">
    <property type="term" value="F:FAD binding"/>
    <property type="evidence" value="ECO:0007669"/>
    <property type="project" value="InterPro"/>
</dbReference>
<dbReference type="eggNOG" id="COG0654">
    <property type="taxonomic scope" value="Bacteria"/>
</dbReference>
<feature type="compositionally biased region" description="Basic and acidic residues" evidence="1">
    <location>
        <begin position="371"/>
        <end position="382"/>
    </location>
</feature>
<dbReference type="SUPFAM" id="SSF51905">
    <property type="entry name" value="FAD/NAD(P)-binding domain"/>
    <property type="match status" value="1"/>
</dbReference>